<feature type="transmembrane region" description="Helical" evidence="6">
    <location>
        <begin position="152"/>
        <end position="175"/>
    </location>
</feature>
<dbReference type="InParanoid" id="A0A7C8IXB4"/>
<evidence type="ECO:0000256" key="4">
    <source>
        <dbReference type="ARBA" id="ARBA00023136"/>
    </source>
</evidence>
<evidence type="ECO:0000256" key="6">
    <source>
        <dbReference type="SAM" id="Phobius"/>
    </source>
</evidence>
<evidence type="ECO:0000256" key="2">
    <source>
        <dbReference type="ARBA" id="ARBA00022692"/>
    </source>
</evidence>
<keyword evidence="4 6" id="KW-0472">Membrane</keyword>
<comment type="similarity">
    <text evidence="5">Belongs to the SAT4 family.</text>
</comment>
<sequence>MDLQSLTPEQLAQLPVVPPPPGVQSNFDNPDSNAASGIIAISVILALMLLVVAMRMYSRIVIVKNPGPDDWAALTAAIIIAAQTSVPYYMLAHNWFGPHSWDLRLVVLLSPAYTNYIVALTFLSLVINLLAKLTLLLFIARIFPRRASPKTTYAVWFGIAFAVVAYVSIFIEFAVDCAPRASSNGSFPPACTGRVRQYQGVAAATVNAALDVYVLSIAIPSVFALQMPTKRKVGVSAVLGLGAIACGISLYTLYYRIKPSTDPIREQTLSLILTTIEPAIAVVTASLPALPAFWVEISTKVSTSVRGILSSGSAVSIGKMHGKGDSYTKSGYELHSRSTDGLHNASEGVV</sequence>
<evidence type="ECO:0000259" key="7">
    <source>
        <dbReference type="Pfam" id="PF20684"/>
    </source>
</evidence>
<reference evidence="8 9" key="1">
    <citation type="submission" date="2019-12" db="EMBL/GenBank/DDBJ databases">
        <title>Draft genome sequence of the ascomycete Xylaria multiplex DSM 110363.</title>
        <authorList>
            <person name="Buettner E."/>
            <person name="Kellner H."/>
        </authorList>
    </citation>
    <scope>NUCLEOTIDE SEQUENCE [LARGE SCALE GENOMIC DNA]</scope>
    <source>
        <strain evidence="8 9">DSM 110363</strain>
    </source>
</reference>
<comment type="caution">
    <text evidence="8">The sequence shown here is derived from an EMBL/GenBank/DDBJ whole genome shotgun (WGS) entry which is preliminary data.</text>
</comment>
<evidence type="ECO:0000256" key="3">
    <source>
        <dbReference type="ARBA" id="ARBA00022989"/>
    </source>
</evidence>
<dbReference type="AlphaFoldDB" id="A0A7C8IXB4"/>
<feature type="transmembrane region" description="Helical" evidence="6">
    <location>
        <begin position="116"/>
        <end position="140"/>
    </location>
</feature>
<name>A0A7C8IXB4_9PEZI</name>
<gene>
    <name evidence="8" type="ORF">GQX73_g499</name>
</gene>
<keyword evidence="3 6" id="KW-1133">Transmembrane helix</keyword>
<dbReference type="Pfam" id="PF20684">
    <property type="entry name" value="Fung_rhodopsin"/>
    <property type="match status" value="1"/>
</dbReference>
<proteinExistence type="inferred from homology"/>
<dbReference type="InterPro" id="IPR052337">
    <property type="entry name" value="SAT4-like"/>
</dbReference>
<dbReference type="EMBL" id="WUBL01000003">
    <property type="protein sequence ID" value="KAF2973000.1"/>
    <property type="molecule type" value="Genomic_DNA"/>
</dbReference>
<keyword evidence="2 6" id="KW-0812">Transmembrane</keyword>
<dbReference type="Proteomes" id="UP000481858">
    <property type="component" value="Unassembled WGS sequence"/>
</dbReference>
<dbReference type="InterPro" id="IPR049326">
    <property type="entry name" value="Rhodopsin_dom_fungi"/>
</dbReference>
<dbReference type="OrthoDB" id="444631at2759"/>
<feature type="domain" description="Rhodopsin" evidence="7">
    <location>
        <begin position="54"/>
        <end position="291"/>
    </location>
</feature>
<feature type="transmembrane region" description="Helical" evidence="6">
    <location>
        <begin position="269"/>
        <end position="290"/>
    </location>
</feature>
<feature type="transmembrane region" description="Helical" evidence="6">
    <location>
        <begin position="74"/>
        <end position="96"/>
    </location>
</feature>
<evidence type="ECO:0000256" key="5">
    <source>
        <dbReference type="ARBA" id="ARBA00038359"/>
    </source>
</evidence>
<dbReference type="PANTHER" id="PTHR33048">
    <property type="entry name" value="PTH11-LIKE INTEGRAL MEMBRANE PROTEIN (AFU_ORTHOLOGUE AFUA_5G11245)"/>
    <property type="match status" value="1"/>
</dbReference>
<accession>A0A7C8IXB4</accession>
<feature type="transmembrane region" description="Helical" evidence="6">
    <location>
        <begin position="202"/>
        <end position="225"/>
    </location>
</feature>
<organism evidence="8 9">
    <name type="scientific">Xylaria multiplex</name>
    <dbReference type="NCBI Taxonomy" id="323545"/>
    <lineage>
        <taxon>Eukaryota</taxon>
        <taxon>Fungi</taxon>
        <taxon>Dikarya</taxon>
        <taxon>Ascomycota</taxon>
        <taxon>Pezizomycotina</taxon>
        <taxon>Sordariomycetes</taxon>
        <taxon>Xylariomycetidae</taxon>
        <taxon>Xylariales</taxon>
        <taxon>Xylariaceae</taxon>
        <taxon>Xylaria</taxon>
    </lineage>
</organism>
<evidence type="ECO:0000313" key="9">
    <source>
        <dbReference type="Proteomes" id="UP000481858"/>
    </source>
</evidence>
<feature type="transmembrane region" description="Helical" evidence="6">
    <location>
        <begin position="34"/>
        <end position="53"/>
    </location>
</feature>
<dbReference type="PANTHER" id="PTHR33048:SF158">
    <property type="entry name" value="MEMBRANE PROTEIN PTH11-LIKE, PUTATIVE-RELATED"/>
    <property type="match status" value="1"/>
</dbReference>
<keyword evidence="9" id="KW-1185">Reference proteome</keyword>
<evidence type="ECO:0000313" key="8">
    <source>
        <dbReference type="EMBL" id="KAF2973000.1"/>
    </source>
</evidence>
<protein>
    <recommendedName>
        <fullName evidence="7">Rhodopsin domain-containing protein</fullName>
    </recommendedName>
</protein>
<evidence type="ECO:0000256" key="1">
    <source>
        <dbReference type="ARBA" id="ARBA00004141"/>
    </source>
</evidence>
<dbReference type="GO" id="GO:0016020">
    <property type="term" value="C:membrane"/>
    <property type="evidence" value="ECO:0007669"/>
    <property type="project" value="UniProtKB-SubCell"/>
</dbReference>
<comment type="subcellular location">
    <subcellularLocation>
        <location evidence="1">Membrane</location>
        <topology evidence="1">Multi-pass membrane protein</topology>
    </subcellularLocation>
</comment>
<feature type="transmembrane region" description="Helical" evidence="6">
    <location>
        <begin position="237"/>
        <end position="257"/>
    </location>
</feature>